<evidence type="ECO:0000313" key="14">
    <source>
        <dbReference type="Ensembl" id="ENSHHUP00000001538.1"/>
    </source>
</evidence>
<organism evidence="14 15">
    <name type="scientific">Hucho hucho</name>
    <name type="common">huchen</name>
    <dbReference type="NCBI Taxonomy" id="62062"/>
    <lineage>
        <taxon>Eukaryota</taxon>
        <taxon>Metazoa</taxon>
        <taxon>Chordata</taxon>
        <taxon>Craniata</taxon>
        <taxon>Vertebrata</taxon>
        <taxon>Euteleostomi</taxon>
        <taxon>Actinopterygii</taxon>
        <taxon>Neopterygii</taxon>
        <taxon>Teleostei</taxon>
        <taxon>Protacanthopterygii</taxon>
        <taxon>Salmoniformes</taxon>
        <taxon>Salmonidae</taxon>
        <taxon>Salmoninae</taxon>
        <taxon>Hucho</taxon>
    </lineage>
</organism>
<keyword evidence="7" id="KW-0805">Transcription regulation</keyword>
<dbReference type="Proteomes" id="UP000314982">
    <property type="component" value="Unassembled WGS sequence"/>
</dbReference>
<dbReference type="GO" id="GO:0000981">
    <property type="term" value="F:DNA-binding transcription factor activity, RNA polymerase II-specific"/>
    <property type="evidence" value="ECO:0007669"/>
    <property type="project" value="TreeGrafter"/>
</dbReference>
<dbReference type="SMART" id="SM00355">
    <property type="entry name" value="ZnF_C2H2"/>
    <property type="match status" value="4"/>
</dbReference>
<evidence type="ECO:0000256" key="11">
    <source>
        <dbReference type="PROSITE-ProRule" id="PRU00042"/>
    </source>
</evidence>
<sequence>MLKAHQFVHVYQFIRALTSRKWKGSFSWARVWMPLWTSCRRDWSWTALAMFRWMLGPHSTPWEQEQSLREVRKPSRWTCNTSPKAVTRWSESSRNLCTERGRGLRAIQHDGGEAPSGSVAMPRRDDGEDMHINLNNERLDMDWEVVKFGVFEEGDSIGNSMQKSQEYECLVSELTSEPSTSSEVWDPHCIHSEDSAATTLSLCSNDNVSLNSLTDRLTEQETQVGTSQTPHPAPLKRLLFPLPISVSPVKEELKEVELERGNLVGKLEPVPIAISTQVDLEQQPANTLRTIDIEPMLRTPVGHPEALTDYDITGAALKEEPLGSSGPLELKEEIELVRHTAQPSRQRYNDITATTQLSMLQEPILTLGNPNVHVATQPSTILNPAAKEEQRDREGPVLRGTRIREGCDSTALQPTPSGTPHRTPPIPPDRSPLTTSTPPLLPHELEKQMRTCSVKLEDMRLVGHCHRRLRICWDCGKIFYRKRKLRWHRRLSHTGEKPYCCSQCHRAFSLRKNLKHHQRAHTGEKPYHCKDCGKQFRCNGKLKTHMRFHTGEKPFGCTLCGKKYRVLKNLERHMATAHPHANPPLGRCLSR</sequence>
<feature type="compositionally biased region" description="Polar residues" evidence="12">
    <location>
        <begin position="410"/>
        <end position="420"/>
    </location>
</feature>
<dbReference type="SUPFAM" id="SSF57667">
    <property type="entry name" value="beta-beta-alpha zinc fingers"/>
    <property type="match status" value="2"/>
</dbReference>
<comment type="function">
    <text evidence="1">May be involved in transcriptional regulation.</text>
</comment>
<dbReference type="InterPro" id="IPR036236">
    <property type="entry name" value="Znf_C2H2_sf"/>
</dbReference>
<keyword evidence="10" id="KW-0539">Nucleus</keyword>
<reference evidence="15" key="1">
    <citation type="submission" date="2018-06" db="EMBL/GenBank/DDBJ databases">
        <title>Genome assembly of Danube salmon.</title>
        <authorList>
            <person name="Macqueen D.J."/>
            <person name="Gundappa M.K."/>
        </authorList>
    </citation>
    <scope>NUCLEOTIDE SEQUENCE [LARGE SCALE GENOMIC DNA]</scope>
</reference>
<evidence type="ECO:0000256" key="10">
    <source>
        <dbReference type="ARBA" id="ARBA00023242"/>
    </source>
</evidence>
<evidence type="ECO:0000256" key="2">
    <source>
        <dbReference type="ARBA" id="ARBA00004123"/>
    </source>
</evidence>
<dbReference type="GO" id="GO:0008270">
    <property type="term" value="F:zinc ion binding"/>
    <property type="evidence" value="ECO:0007669"/>
    <property type="project" value="UniProtKB-KW"/>
</dbReference>
<evidence type="ECO:0000256" key="4">
    <source>
        <dbReference type="ARBA" id="ARBA00022737"/>
    </source>
</evidence>
<reference evidence="14" key="2">
    <citation type="submission" date="2025-08" db="UniProtKB">
        <authorList>
            <consortium name="Ensembl"/>
        </authorList>
    </citation>
    <scope>IDENTIFICATION</scope>
</reference>
<dbReference type="PROSITE" id="PS50157">
    <property type="entry name" value="ZINC_FINGER_C2H2_2"/>
    <property type="match status" value="4"/>
</dbReference>
<keyword evidence="15" id="KW-1185">Reference proteome</keyword>
<reference evidence="14" key="3">
    <citation type="submission" date="2025-09" db="UniProtKB">
        <authorList>
            <consortium name="Ensembl"/>
        </authorList>
    </citation>
    <scope>IDENTIFICATION</scope>
</reference>
<dbReference type="InterPro" id="IPR013087">
    <property type="entry name" value="Znf_C2H2_type"/>
</dbReference>
<feature type="domain" description="C2H2-type" evidence="13">
    <location>
        <begin position="470"/>
        <end position="498"/>
    </location>
</feature>
<evidence type="ECO:0000256" key="12">
    <source>
        <dbReference type="SAM" id="MobiDB-lite"/>
    </source>
</evidence>
<evidence type="ECO:0000256" key="9">
    <source>
        <dbReference type="ARBA" id="ARBA00023163"/>
    </source>
</evidence>
<dbReference type="FunFam" id="3.30.160.60:FF:000097">
    <property type="entry name" value="Zinc finger protein"/>
    <property type="match status" value="1"/>
</dbReference>
<evidence type="ECO:0000313" key="15">
    <source>
        <dbReference type="Proteomes" id="UP000314982"/>
    </source>
</evidence>
<accession>A0A4W5JAY1</accession>
<feature type="domain" description="C2H2-type" evidence="13">
    <location>
        <begin position="499"/>
        <end position="526"/>
    </location>
</feature>
<keyword evidence="3" id="KW-0479">Metal-binding</keyword>
<keyword evidence="5 11" id="KW-0863">Zinc-finger</keyword>
<keyword evidence="6" id="KW-0862">Zinc</keyword>
<feature type="region of interest" description="Disordered" evidence="12">
    <location>
        <begin position="405"/>
        <end position="440"/>
    </location>
</feature>
<evidence type="ECO:0000256" key="1">
    <source>
        <dbReference type="ARBA" id="ARBA00003767"/>
    </source>
</evidence>
<dbReference type="PROSITE" id="PS00028">
    <property type="entry name" value="ZINC_FINGER_C2H2_1"/>
    <property type="match status" value="4"/>
</dbReference>
<evidence type="ECO:0000256" key="6">
    <source>
        <dbReference type="ARBA" id="ARBA00022833"/>
    </source>
</evidence>
<dbReference type="PANTHER" id="PTHR23235">
    <property type="entry name" value="KRUEPPEL-LIKE TRANSCRIPTION FACTOR"/>
    <property type="match status" value="1"/>
</dbReference>
<protein>
    <recommendedName>
        <fullName evidence="13">C2H2-type domain-containing protein</fullName>
    </recommendedName>
</protein>
<dbReference type="GeneTree" id="ENSGT00940000164807"/>
<proteinExistence type="predicted"/>
<feature type="region of interest" description="Disordered" evidence="12">
    <location>
        <begin position="107"/>
        <end position="127"/>
    </location>
</feature>
<feature type="domain" description="C2H2-type" evidence="13">
    <location>
        <begin position="555"/>
        <end position="583"/>
    </location>
</feature>
<dbReference type="STRING" id="62062.ENSHHUP00000001538"/>
<dbReference type="Gene3D" id="3.30.160.60">
    <property type="entry name" value="Classic Zinc Finger"/>
    <property type="match status" value="4"/>
</dbReference>
<dbReference type="Pfam" id="PF00096">
    <property type="entry name" value="zf-C2H2"/>
    <property type="match status" value="2"/>
</dbReference>
<evidence type="ECO:0000256" key="5">
    <source>
        <dbReference type="ARBA" id="ARBA00022771"/>
    </source>
</evidence>
<keyword evidence="8" id="KW-0238">DNA-binding</keyword>
<dbReference type="FunFam" id="3.30.160.60:FF:002343">
    <property type="entry name" value="Zinc finger protein 33A"/>
    <property type="match status" value="2"/>
</dbReference>
<dbReference type="Ensembl" id="ENSHHUT00000001589.1">
    <property type="protein sequence ID" value="ENSHHUP00000001538.1"/>
    <property type="gene ID" value="ENSHHUG00000001039.1"/>
</dbReference>
<evidence type="ECO:0000259" key="13">
    <source>
        <dbReference type="PROSITE" id="PS50157"/>
    </source>
</evidence>
<keyword evidence="4" id="KW-0677">Repeat</keyword>
<evidence type="ECO:0000256" key="3">
    <source>
        <dbReference type="ARBA" id="ARBA00022723"/>
    </source>
</evidence>
<comment type="subcellular location">
    <subcellularLocation>
        <location evidence="2">Nucleus</location>
    </subcellularLocation>
</comment>
<dbReference type="GO" id="GO:0005634">
    <property type="term" value="C:nucleus"/>
    <property type="evidence" value="ECO:0007669"/>
    <property type="project" value="UniProtKB-SubCell"/>
</dbReference>
<feature type="domain" description="C2H2-type" evidence="13">
    <location>
        <begin position="527"/>
        <end position="554"/>
    </location>
</feature>
<evidence type="ECO:0000256" key="7">
    <source>
        <dbReference type="ARBA" id="ARBA00023015"/>
    </source>
</evidence>
<name>A0A4W5JAY1_9TELE</name>
<dbReference type="PANTHER" id="PTHR23235:SF142">
    <property type="entry name" value="ZINC FINGER PROTEIN 384"/>
    <property type="match status" value="1"/>
</dbReference>
<dbReference type="GO" id="GO:0000978">
    <property type="term" value="F:RNA polymerase II cis-regulatory region sequence-specific DNA binding"/>
    <property type="evidence" value="ECO:0007669"/>
    <property type="project" value="TreeGrafter"/>
</dbReference>
<keyword evidence="9" id="KW-0804">Transcription</keyword>
<evidence type="ECO:0000256" key="8">
    <source>
        <dbReference type="ARBA" id="ARBA00023125"/>
    </source>
</evidence>
<dbReference type="AlphaFoldDB" id="A0A4W5JAY1"/>